<feature type="compositionally biased region" description="Polar residues" evidence="2">
    <location>
        <begin position="522"/>
        <end position="532"/>
    </location>
</feature>
<keyword evidence="1" id="KW-0863">Zinc-finger</keyword>
<evidence type="ECO:0000259" key="3">
    <source>
        <dbReference type="PROSITE" id="PS50157"/>
    </source>
</evidence>
<dbReference type="RefSeq" id="XP_003028585.1">
    <property type="nucleotide sequence ID" value="XM_003028539.1"/>
</dbReference>
<evidence type="ECO:0000313" key="5">
    <source>
        <dbReference type="Proteomes" id="UP000007431"/>
    </source>
</evidence>
<dbReference type="Proteomes" id="UP000007431">
    <property type="component" value="Unassembled WGS sequence"/>
</dbReference>
<dbReference type="VEuPathDB" id="FungiDB:SCHCODRAFT_01359522"/>
<dbReference type="AlphaFoldDB" id="D8QDH6"/>
<dbReference type="OMA" id="HSYLQCY"/>
<feature type="region of interest" description="Disordered" evidence="2">
    <location>
        <begin position="330"/>
        <end position="361"/>
    </location>
</feature>
<name>D8QDH6_SCHCM</name>
<gene>
    <name evidence="4" type="ORF">SCHCODRAFT_111915</name>
</gene>
<keyword evidence="1" id="KW-0479">Metal-binding</keyword>
<evidence type="ECO:0000313" key="4">
    <source>
        <dbReference type="EMBL" id="EFI93682.1"/>
    </source>
</evidence>
<dbReference type="InParanoid" id="D8QDH6"/>
<sequence length="601" mass="66075">MPAVPRAVKNHRQKRSYAPLPTSWRFKCKSSYTVEEALALEQQIQVVKKNGARRYICPSCDKDAAQKTEIEIHVRTHTKLCRYFCPQCDYKGSDPSAMQKHCKNIHGCKSPGKDELPAWMSTSTPLLASTYDAPTPLDMTAAKEDSSKVADIHNCPANAAHFVSQPPPPPPTTTRKRRASSAISPPTVTASISRMSVSSASLAAARLPIQPLTPPVMAHQAPLAQDPYLPTDASAYQQVNTSYDQHVDASYGQSANTNGQPIDTAYVQPVGTSCNNYQHTNNFTNQFIPQIYNCNQVADACHETPADIYSHPLANTYHEPPPNTYYGQPFNTHAPSPASSYSSHGSQVGYQPSNVSTSPVSTSMLTPPISMPVPTIPTFSAALPPLDTSISMLNPMPNTPISMSAAPAAAQPFRPRRFSFNRQYRNPNEPVAEPWANTQQLWNEASQECPNESFEQQWNNTADLLWSDGPQVFDDLLQGFDDSTYQQCSEAPQQRMSPPHQEQTTNAPAWSSSSSSCSSSSLDGSFPSQPLGNNALPLHDVESLSPYDPSLDPMFAHLDPDALLSFWVNSVEPVYRLLRDTNALPRHLTEQDLLKFMLANN</sequence>
<feature type="compositionally biased region" description="Low complexity" evidence="2">
    <location>
        <begin position="511"/>
        <end position="521"/>
    </location>
</feature>
<feature type="compositionally biased region" description="Polar residues" evidence="2">
    <location>
        <begin position="487"/>
        <end position="510"/>
    </location>
</feature>
<dbReference type="SMART" id="SM00355">
    <property type="entry name" value="ZnF_C2H2"/>
    <property type="match status" value="2"/>
</dbReference>
<keyword evidence="5" id="KW-1185">Reference proteome</keyword>
<feature type="compositionally biased region" description="Low complexity" evidence="2">
    <location>
        <begin position="333"/>
        <end position="361"/>
    </location>
</feature>
<dbReference type="KEGG" id="scm:SCHCO_01359522"/>
<feature type="domain" description="C2H2-type" evidence="3">
    <location>
        <begin position="55"/>
        <end position="78"/>
    </location>
</feature>
<dbReference type="InterPro" id="IPR013087">
    <property type="entry name" value="Znf_C2H2_type"/>
</dbReference>
<feature type="domain" description="C2H2-type" evidence="3">
    <location>
        <begin position="83"/>
        <end position="111"/>
    </location>
</feature>
<protein>
    <recommendedName>
        <fullName evidence="3">C2H2-type domain-containing protein</fullName>
    </recommendedName>
</protein>
<feature type="region of interest" description="Disordered" evidence="2">
    <location>
        <begin position="487"/>
        <end position="534"/>
    </location>
</feature>
<dbReference type="GO" id="GO:0008270">
    <property type="term" value="F:zinc ion binding"/>
    <property type="evidence" value="ECO:0007669"/>
    <property type="project" value="UniProtKB-KW"/>
</dbReference>
<organism evidence="5">
    <name type="scientific">Schizophyllum commune (strain H4-8 / FGSC 9210)</name>
    <name type="common">Split gill fungus</name>
    <dbReference type="NCBI Taxonomy" id="578458"/>
    <lineage>
        <taxon>Eukaryota</taxon>
        <taxon>Fungi</taxon>
        <taxon>Dikarya</taxon>
        <taxon>Basidiomycota</taxon>
        <taxon>Agaricomycotina</taxon>
        <taxon>Agaricomycetes</taxon>
        <taxon>Agaricomycetidae</taxon>
        <taxon>Agaricales</taxon>
        <taxon>Schizophyllaceae</taxon>
        <taxon>Schizophyllum</taxon>
    </lineage>
</organism>
<dbReference type="SUPFAM" id="SSF57667">
    <property type="entry name" value="beta-beta-alpha zinc fingers"/>
    <property type="match status" value="1"/>
</dbReference>
<evidence type="ECO:0000256" key="1">
    <source>
        <dbReference type="PROSITE-ProRule" id="PRU00042"/>
    </source>
</evidence>
<dbReference type="EMBL" id="GL377310">
    <property type="protein sequence ID" value="EFI93682.1"/>
    <property type="molecule type" value="Genomic_DNA"/>
</dbReference>
<keyword evidence="1" id="KW-0862">Zinc</keyword>
<evidence type="ECO:0000256" key="2">
    <source>
        <dbReference type="SAM" id="MobiDB-lite"/>
    </source>
</evidence>
<dbReference type="Gene3D" id="3.30.160.60">
    <property type="entry name" value="Classic Zinc Finger"/>
    <property type="match status" value="1"/>
</dbReference>
<reference evidence="4 5" key="1">
    <citation type="journal article" date="2010" name="Nat. Biotechnol.">
        <title>Genome sequence of the model mushroom Schizophyllum commune.</title>
        <authorList>
            <person name="Ohm R.A."/>
            <person name="de Jong J.F."/>
            <person name="Lugones L.G."/>
            <person name="Aerts A."/>
            <person name="Kothe E."/>
            <person name="Stajich J.E."/>
            <person name="de Vries R.P."/>
            <person name="Record E."/>
            <person name="Levasseur A."/>
            <person name="Baker S.E."/>
            <person name="Bartholomew K.A."/>
            <person name="Coutinho P.M."/>
            <person name="Erdmann S."/>
            <person name="Fowler T.J."/>
            <person name="Gathman A.C."/>
            <person name="Lombard V."/>
            <person name="Henrissat B."/>
            <person name="Knabe N."/>
            <person name="Kuees U."/>
            <person name="Lilly W.W."/>
            <person name="Lindquist E."/>
            <person name="Lucas S."/>
            <person name="Magnuson J.K."/>
            <person name="Piumi F."/>
            <person name="Raudaskoski M."/>
            <person name="Salamov A."/>
            <person name="Schmutz J."/>
            <person name="Schwarze F.W.M.R."/>
            <person name="vanKuyk P.A."/>
            <person name="Horton J.S."/>
            <person name="Grigoriev I.V."/>
            <person name="Woesten H.A.B."/>
        </authorList>
    </citation>
    <scope>NUCLEOTIDE SEQUENCE [LARGE SCALE GENOMIC DNA]</scope>
    <source>
        <strain evidence="5">H4-8 / FGSC 9210</strain>
    </source>
</reference>
<feature type="non-terminal residue" evidence="4">
    <location>
        <position position="601"/>
    </location>
</feature>
<feature type="region of interest" description="Disordered" evidence="2">
    <location>
        <begin position="159"/>
        <end position="187"/>
    </location>
</feature>
<dbReference type="GeneID" id="9590920"/>
<dbReference type="OrthoDB" id="654211at2759"/>
<dbReference type="PROSITE" id="PS50157">
    <property type="entry name" value="ZINC_FINGER_C2H2_2"/>
    <property type="match status" value="2"/>
</dbReference>
<dbReference type="HOGENOM" id="CLU_454279_0_0_1"/>
<accession>D8QDH6</accession>
<proteinExistence type="predicted"/>
<dbReference type="InterPro" id="IPR036236">
    <property type="entry name" value="Znf_C2H2_sf"/>
</dbReference>